<comment type="caution">
    <text evidence="3">The sequence shown here is derived from an EMBL/GenBank/DDBJ whole genome shotgun (WGS) entry which is preliminary data.</text>
</comment>
<feature type="chain" id="PRO_5047399130" description="MspA family protein" evidence="2">
    <location>
        <begin position="23"/>
        <end position="200"/>
    </location>
</feature>
<proteinExistence type="predicted"/>
<dbReference type="Gene3D" id="2.60.40.1650">
    <property type="entry name" value="Porin MspA (Ig-like beta-sandwich domain)"/>
    <property type="match status" value="1"/>
</dbReference>
<evidence type="ECO:0000256" key="2">
    <source>
        <dbReference type="SAM" id="SignalP"/>
    </source>
</evidence>
<keyword evidence="4" id="KW-1185">Reference proteome</keyword>
<reference evidence="3 4" key="1">
    <citation type="submission" date="2012-02" db="EMBL/GenBank/DDBJ databases">
        <title>Whole genome shotgun sequence of Gordonia terrae NBRC 100016.</title>
        <authorList>
            <person name="Takarada H."/>
            <person name="Hosoyama A."/>
            <person name="Tsuchikane K."/>
            <person name="Katsumata H."/>
            <person name="Yamazaki S."/>
            <person name="Fujita N."/>
        </authorList>
    </citation>
    <scope>NUCLEOTIDE SEQUENCE [LARGE SCALE GENOMIC DNA]</scope>
    <source>
        <strain evidence="3 4">NBRC 100016</strain>
    </source>
</reference>
<evidence type="ECO:0000313" key="3">
    <source>
        <dbReference type="EMBL" id="GAB46263.1"/>
    </source>
</evidence>
<gene>
    <name evidence="3" type="ORF">GOTRE_150_00040</name>
</gene>
<protein>
    <recommendedName>
        <fullName evidence="5">MspA family protein</fullName>
    </recommendedName>
</protein>
<accession>A0ABQ0HK83</accession>
<dbReference type="Proteomes" id="UP000004881">
    <property type="component" value="Unassembled WGS sequence"/>
</dbReference>
<sequence length="200" mass="20007">MKARLLVLVAAALTTVTMGAGAATAAPLSDGYKRIGEGAGAVEIWRTGESAMPGQSMAGNGVGRSAVLSGKVVTRFGKAASGNLRVGYLVGCQVSIGRLSAGISGTVTAVGPSATGSISFPLAPGQIKAVQLSTQPVSGGTGMFKYSDVEVEVQGCGGFAQARSYAQVEVVDGYSIDTAYVAGSGAYVQSVLYGKPFSLN</sequence>
<dbReference type="EMBL" id="BAFD01000115">
    <property type="protein sequence ID" value="GAB46263.1"/>
    <property type="molecule type" value="Genomic_DNA"/>
</dbReference>
<dbReference type="InterPro" id="IPR036435">
    <property type="entry name" value="Leukocidin/porin_MspA_sf"/>
</dbReference>
<feature type="signal peptide" evidence="2">
    <location>
        <begin position="1"/>
        <end position="22"/>
    </location>
</feature>
<evidence type="ECO:0008006" key="5">
    <source>
        <dbReference type="Google" id="ProtNLM"/>
    </source>
</evidence>
<dbReference type="RefSeq" id="WP_004023157.1">
    <property type="nucleotide sequence ID" value="NZ_BAFD01000115.1"/>
</dbReference>
<evidence type="ECO:0000256" key="1">
    <source>
        <dbReference type="ARBA" id="ARBA00022729"/>
    </source>
</evidence>
<dbReference type="InterPro" id="IPR015286">
    <property type="entry name" value="Porin_fam_mycobact-type"/>
</dbReference>
<name>A0ABQ0HK83_9ACTN</name>
<dbReference type="Pfam" id="PF09203">
    <property type="entry name" value="MspA"/>
    <property type="match status" value="1"/>
</dbReference>
<dbReference type="SUPFAM" id="SSF56959">
    <property type="entry name" value="Leukocidin-like"/>
    <property type="match status" value="1"/>
</dbReference>
<organism evidence="3 4">
    <name type="scientific">Gordonia terrae NBRC 100016</name>
    <dbReference type="NCBI Taxonomy" id="1089454"/>
    <lineage>
        <taxon>Bacteria</taxon>
        <taxon>Bacillati</taxon>
        <taxon>Actinomycetota</taxon>
        <taxon>Actinomycetes</taxon>
        <taxon>Mycobacteriales</taxon>
        <taxon>Gordoniaceae</taxon>
        <taxon>Gordonia</taxon>
    </lineage>
</organism>
<dbReference type="GeneID" id="32687115"/>
<evidence type="ECO:0000313" key="4">
    <source>
        <dbReference type="Proteomes" id="UP000004881"/>
    </source>
</evidence>
<keyword evidence="1 2" id="KW-0732">Signal</keyword>